<dbReference type="PROSITE" id="PS50054">
    <property type="entry name" value="TYR_PHOSPHATASE_DUAL"/>
    <property type="match status" value="1"/>
</dbReference>
<comment type="caution">
    <text evidence="7">The sequence shown here is derived from an EMBL/GenBank/DDBJ whole genome shotgun (WGS) entry which is preliminary data.</text>
</comment>
<evidence type="ECO:0000313" key="9">
    <source>
        <dbReference type="Proteomes" id="UP000285301"/>
    </source>
</evidence>
<dbReference type="STRING" id="1965070.A0A3S3PIQ3"/>
<feature type="domain" description="Tyrosine specific protein phosphatases" evidence="6">
    <location>
        <begin position="152"/>
        <end position="210"/>
    </location>
</feature>
<reference evidence="7" key="2">
    <citation type="submission" date="2018-11" db="EMBL/GenBank/DDBJ databases">
        <title>Trombidioid mite genomics.</title>
        <authorList>
            <person name="Dong X."/>
        </authorList>
    </citation>
    <scope>NUCLEOTIDE SEQUENCE</scope>
    <source>
        <strain evidence="7">UoL-WK</strain>
    </source>
</reference>
<dbReference type="InterPro" id="IPR000340">
    <property type="entry name" value="Dual-sp_phosphatase_cat-dom"/>
</dbReference>
<reference evidence="7 9" key="1">
    <citation type="journal article" date="2018" name="Gigascience">
        <title>Genomes of trombidid mites reveal novel predicted allergens and laterally-transferred genes associated with secondary metabolism.</title>
        <authorList>
            <person name="Dong X."/>
            <person name="Chaisiri K."/>
            <person name="Xia D."/>
            <person name="Armstrong S.D."/>
            <person name="Fang Y."/>
            <person name="Donnelly M.J."/>
            <person name="Kadowaki T."/>
            <person name="McGarry J.W."/>
            <person name="Darby A.C."/>
            <person name="Makepeace B.L."/>
        </authorList>
    </citation>
    <scope>NUCLEOTIDE SEQUENCE [LARGE SCALE GENOMIC DNA]</scope>
    <source>
        <strain evidence="7">UoL-WK</strain>
    </source>
</reference>
<dbReference type="Proteomes" id="UP000285301">
    <property type="component" value="Unassembled WGS sequence"/>
</dbReference>
<dbReference type="EMBL" id="NCKU01002104">
    <property type="protein sequence ID" value="RWS10407.1"/>
    <property type="molecule type" value="Genomic_DNA"/>
</dbReference>
<dbReference type="SMART" id="SM00195">
    <property type="entry name" value="DSPc"/>
    <property type="match status" value="1"/>
</dbReference>
<dbReference type="GO" id="GO:0043409">
    <property type="term" value="P:negative regulation of MAPK cascade"/>
    <property type="evidence" value="ECO:0007669"/>
    <property type="project" value="TreeGrafter"/>
</dbReference>
<dbReference type="EC" id="3.1.3.48" evidence="2"/>
<comment type="similarity">
    <text evidence="1">Belongs to the protein-tyrosine phosphatase family. Non-receptor class dual specificity subfamily.</text>
</comment>
<dbReference type="GO" id="GO:0033550">
    <property type="term" value="F:MAP kinase tyrosine phosphatase activity"/>
    <property type="evidence" value="ECO:0007669"/>
    <property type="project" value="TreeGrafter"/>
</dbReference>
<dbReference type="OrthoDB" id="6513877at2759"/>
<dbReference type="AlphaFoldDB" id="A0A3S3PIQ3"/>
<evidence type="ECO:0000256" key="1">
    <source>
        <dbReference type="ARBA" id="ARBA00008601"/>
    </source>
</evidence>
<dbReference type="Pfam" id="PF00782">
    <property type="entry name" value="DSPc"/>
    <property type="match status" value="1"/>
</dbReference>
<name>A0A3S3PIQ3_9ACAR</name>
<dbReference type="GO" id="GO:0005829">
    <property type="term" value="C:cytosol"/>
    <property type="evidence" value="ECO:0007669"/>
    <property type="project" value="TreeGrafter"/>
</dbReference>
<dbReference type="PROSITE" id="PS50056">
    <property type="entry name" value="TYR_PHOSPHATASE_2"/>
    <property type="match status" value="1"/>
</dbReference>
<evidence type="ECO:0000256" key="4">
    <source>
        <dbReference type="ARBA" id="ARBA00022912"/>
    </source>
</evidence>
<dbReference type="PROSITE" id="PS00383">
    <property type="entry name" value="TYR_PHOSPHATASE_1"/>
    <property type="match status" value="1"/>
</dbReference>
<dbReference type="GO" id="GO:0017017">
    <property type="term" value="F:MAP kinase tyrosine/serine/threonine phosphatase activity"/>
    <property type="evidence" value="ECO:0007669"/>
    <property type="project" value="InterPro"/>
</dbReference>
<dbReference type="InterPro" id="IPR008343">
    <property type="entry name" value="MKP"/>
</dbReference>
<keyword evidence="3" id="KW-0378">Hydrolase</keyword>
<evidence type="ECO:0000256" key="2">
    <source>
        <dbReference type="ARBA" id="ARBA00013064"/>
    </source>
</evidence>
<dbReference type="InterPro" id="IPR029021">
    <property type="entry name" value="Prot-tyrosine_phosphatase-like"/>
</dbReference>
<dbReference type="GO" id="GO:0008330">
    <property type="term" value="F:protein tyrosine/threonine phosphatase activity"/>
    <property type="evidence" value="ECO:0007669"/>
    <property type="project" value="TreeGrafter"/>
</dbReference>
<evidence type="ECO:0000259" key="5">
    <source>
        <dbReference type="PROSITE" id="PS50054"/>
    </source>
</evidence>
<dbReference type="Gene3D" id="3.90.190.10">
    <property type="entry name" value="Protein tyrosine phosphatase superfamily"/>
    <property type="match status" value="1"/>
</dbReference>
<evidence type="ECO:0000313" key="7">
    <source>
        <dbReference type="EMBL" id="RWS10397.1"/>
    </source>
</evidence>
<dbReference type="FunFam" id="3.90.190.10:FF:000028">
    <property type="entry name" value="Dual specificity phosphatase 10"/>
    <property type="match status" value="1"/>
</dbReference>
<dbReference type="InterPro" id="IPR000387">
    <property type="entry name" value="Tyr_Pase_dom"/>
</dbReference>
<accession>A0A3S3PIQ3</accession>
<evidence type="ECO:0000259" key="6">
    <source>
        <dbReference type="PROSITE" id="PS50056"/>
    </source>
</evidence>
<organism evidence="7 9">
    <name type="scientific">Dinothrombium tinctorium</name>
    <dbReference type="NCBI Taxonomy" id="1965070"/>
    <lineage>
        <taxon>Eukaryota</taxon>
        <taxon>Metazoa</taxon>
        <taxon>Ecdysozoa</taxon>
        <taxon>Arthropoda</taxon>
        <taxon>Chelicerata</taxon>
        <taxon>Arachnida</taxon>
        <taxon>Acari</taxon>
        <taxon>Acariformes</taxon>
        <taxon>Trombidiformes</taxon>
        <taxon>Prostigmata</taxon>
        <taxon>Anystina</taxon>
        <taxon>Parasitengona</taxon>
        <taxon>Trombidioidea</taxon>
        <taxon>Trombidiidae</taxon>
        <taxon>Dinothrombium</taxon>
    </lineage>
</organism>
<dbReference type="PANTHER" id="PTHR10159:SF528">
    <property type="entry name" value="PUCKERED, ISOFORM A"/>
    <property type="match status" value="1"/>
</dbReference>
<proteinExistence type="inferred from homology"/>
<feature type="domain" description="Tyrosine-protein phosphatase" evidence="5">
    <location>
        <begin position="87"/>
        <end position="231"/>
    </location>
</feature>
<keyword evidence="4" id="KW-0904">Protein phosphatase</keyword>
<dbReference type="PANTHER" id="PTHR10159">
    <property type="entry name" value="DUAL SPECIFICITY PROTEIN PHOSPHATASE"/>
    <property type="match status" value="1"/>
</dbReference>
<dbReference type="SUPFAM" id="SSF52799">
    <property type="entry name" value="(Phosphotyrosine protein) phosphatases II"/>
    <property type="match status" value="1"/>
</dbReference>
<evidence type="ECO:0000313" key="8">
    <source>
        <dbReference type="EMBL" id="RWS10407.1"/>
    </source>
</evidence>
<dbReference type="PRINTS" id="PR01764">
    <property type="entry name" value="MAPKPHPHTASE"/>
</dbReference>
<protein>
    <recommendedName>
        <fullName evidence="2">protein-tyrosine-phosphatase</fullName>
        <ecNumber evidence="2">3.1.3.48</ecNumber>
    </recommendedName>
</protein>
<dbReference type="EMBL" id="NCKU01002110">
    <property type="protein sequence ID" value="RWS10397.1"/>
    <property type="molecule type" value="Genomic_DNA"/>
</dbReference>
<gene>
    <name evidence="7" type="ORF">B4U79_07679</name>
    <name evidence="8" type="ORF">B4U79_13954</name>
</gene>
<dbReference type="InterPro" id="IPR020422">
    <property type="entry name" value="TYR_PHOSPHATASE_DUAL_dom"/>
</dbReference>
<sequence length="297" mass="33534">MNQSVSMSHKQRCRRVEMMPDTVILSITEDNTNFAAIGRSADLLSMSNLQLIDRQPMAGQLWTPLPISARAVDRRLGTMDNVPKKQSLTAILPFLFIGSESDACDEKKLRQFKITYILNVTAHLPFAKCSFDGRLRVKRLPVADSCTQNLKQYFNEAIDFIDEAERNGCNILIHCQAGISRSPTIAIAYLMCHKLMPLVDAYKLVKNKRPIISPNFNFMGQLLELEQNLRCEHKFQSSNENDSSLSKETLCSPTIESITNGFRKRKVKCDSSSVPSSISFVLYQPKKMKNTSVMITS</sequence>
<dbReference type="InterPro" id="IPR016130">
    <property type="entry name" value="Tyr_Pase_AS"/>
</dbReference>
<keyword evidence="9" id="KW-1185">Reference proteome</keyword>
<evidence type="ECO:0000256" key="3">
    <source>
        <dbReference type="ARBA" id="ARBA00022801"/>
    </source>
</evidence>